<comment type="caution">
    <text evidence="2">The sequence shown here is derived from an EMBL/GenBank/DDBJ whole genome shotgun (WGS) entry which is preliminary data.</text>
</comment>
<keyword evidence="1" id="KW-0812">Transmembrane</keyword>
<feature type="transmembrane region" description="Helical" evidence="1">
    <location>
        <begin position="54"/>
        <end position="77"/>
    </location>
</feature>
<accession>A0A916L8A5</accession>
<evidence type="ECO:0000313" key="2">
    <source>
        <dbReference type="EMBL" id="COX00114.1"/>
    </source>
</evidence>
<keyword evidence="1" id="KW-1133">Transmembrane helix</keyword>
<dbReference type="AlphaFoldDB" id="A0A916L8A5"/>
<organism evidence="2 3">
    <name type="scientific">Mycobacterium tuberculosis</name>
    <dbReference type="NCBI Taxonomy" id="1773"/>
    <lineage>
        <taxon>Bacteria</taxon>
        <taxon>Bacillati</taxon>
        <taxon>Actinomycetota</taxon>
        <taxon>Actinomycetes</taxon>
        <taxon>Mycobacteriales</taxon>
        <taxon>Mycobacteriaceae</taxon>
        <taxon>Mycobacterium</taxon>
        <taxon>Mycobacterium tuberculosis complex</taxon>
    </lineage>
</organism>
<reference evidence="3" key="1">
    <citation type="submission" date="2015-03" db="EMBL/GenBank/DDBJ databases">
        <authorList>
            <consortium name="Pathogen Informatics"/>
        </authorList>
    </citation>
    <scope>NUCLEOTIDE SEQUENCE [LARGE SCALE GENOMIC DNA]</scope>
    <source>
        <strain evidence="3">N09902308</strain>
    </source>
</reference>
<protein>
    <recommendedName>
        <fullName evidence="4">Transmembrane protein</fullName>
    </recommendedName>
</protein>
<evidence type="ECO:0000313" key="3">
    <source>
        <dbReference type="Proteomes" id="UP000039021"/>
    </source>
</evidence>
<evidence type="ECO:0000256" key="1">
    <source>
        <dbReference type="SAM" id="Phobius"/>
    </source>
</evidence>
<sequence>MPTGTGELRRIHSRVSWMFLPVDRSMMVSAPQRVAHTILSTSSAIELVTAELPMLALTFTANALPMIIGSLSGWWWLAGITARPRATSSRTSSADMSSRAAMNAISAVISPARARCSWVPRSRTTPGLCGSPAVRSITVSVSV</sequence>
<dbReference type="EMBL" id="CSBK01000139">
    <property type="protein sequence ID" value="COX00114.1"/>
    <property type="molecule type" value="Genomic_DNA"/>
</dbReference>
<keyword evidence="1" id="KW-0472">Membrane</keyword>
<dbReference type="Proteomes" id="UP000039021">
    <property type="component" value="Unassembled WGS sequence"/>
</dbReference>
<evidence type="ECO:0008006" key="4">
    <source>
        <dbReference type="Google" id="ProtNLM"/>
    </source>
</evidence>
<proteinExistence type="predicted"/>
<gene>
    <name evidence="2" type="ORF">ERS007739_00487</name>
</gene>
<name>A0A916L8A5_MYCTX</name>